<keyword evidence="4 8" id="KW-0547">Nucleotide-binding</keyword>
<dbReference type="GO" id="GO:0005524">
    <property type="term" value="F:ATP binding"/>
    <property type="evidence" value="ECO:0007669"/>
    <property type="project" value="UniProtKB-UniRule"/>
</dbReference>
<feature type="domain" description="REM-1" evidence="11">
    <location>
        <begin position="50"/>
        <end position="129"/>
    </location>
</feature>
<dbReference type="InterPro" id="IPR017441">
    <property type="entry name" value="Protein_kinase_ATP_BS"/>
</dbReference>
<evidence type="ECO:0000256" key="4">
    <source>
        <dbReference type="ARBA" id="ARBA00022741"/>
    </source>
</evidence>
<dbReference type="GO" id="GO:0007165">
    <property type="term" value="P:signal transduction"/>
    <property type="evidence" value="ECO:0007669"/>
    <property type="project" value="InterPro"/>
</dbReference>
<keyword evidence="3" id="KW-0808">Transferase</keyword>
<dbReference type="PROSITE" id="PS51860">
    <property type="entry name" value="REM_1"/>
    <property type="match status" value="1"/>
</dbReference>
<keyword evidence="13" id="KW-1185">Reference proteome</keyword>
<evidence type="ECO:0000256" key="6">
    <source>
        <dbReference type="ARBA" id="ARBA00022840"/>
    </source>
</evidence>
<dbReference type="EMBL" id="OW240924">
    <property type="protein sequence ID" value="CAH2327594.1"/>
    <property type="molecule type" value="Genomic_DNA"/>
</dbReference>
<dbReference type="Gene3D" id="1.10.510.10">
    <property type="entry name" value="Transferase(Phosphotransferase) domain 1"/>
    <property type="match status" value="1"/>
</dbReference>
<dbReference type="Pfam" id="PF02185">
    <property type="entry name" value="HR1"/>
    <property type="match status" value="1"/>
</dbReference>
<protein>
    <recommendedName>
        <fullName evidence="1">protein kinase C</fullName>
        <ecNumber evidence="1">2.7.11.13</ecNumber>
    </recommendedName>
</protein>
<dbReference type="AlphaFoldDB" id="A0AAD1TLJ2"/>
<evidence type="ECO:0000256" key="1">
    <source>
        <dbReference type="ARBA" id="ARBA00012429"/>
    </source>
</evidence>
<reference evidence="12" key="1">
    <citation type="submission" date="2022-03" db="EMBL/GenBank/DDBJ databases">
        <authorList>
            <person name="Alioto T."/>
            <person name="Alioto T."/>
            <person name="Gomez Garrido J."/>
        </authorList>
    </citation>
    <scope>NUCLEOTIDE SEQUENCE</scope>
</reference>
<dbReference type="Gene3D" id="3.30.200.20">
    <property type="entry name" value="Phosphorylase Kinase, domain 1"/>
    <property type="match status" value="2"/>
</dbReference>
<accession>A0AAD1TLJ2</accession>
<evidence type="ECO:0000256" key="2">
    <source>
        <dbReference type="ARBA" id="ARBA00022527"/>
    </source>
</evidence>
<feature type="region of interest" description="Disordered" evidence="9">
    <location>
        <begin position="1"/>
        <end position="61"/>
    </location>
</feature>
<dbReference type="InterPro" id="IPR011009">
    <property type="entry name" value="Kinase-like_dom_sf"/>
</dbReference>
<dbReference type="InterPro" id="IPR011072">
    <property type="entry name" value="HR1_rho-bd"/>
</dbReference>
<evidence type="ECO:0000256" key="7">
    <source>
        <dbReference type="PROSITE-ProRule" id="PRU01207"/>
    </source>
</evidence>
<dbReference type="SUPFAM" id="SSF49562">
    <property type="entry name" value="C2 domain (Calcium/lipid-binding domain, CaLB)"/>
    <property type="match status" value="1"/>
</dbReference>
<feature type="compositionally biased region" description="Polar residues" evidence="9">
    <location>
        <begin position="519"/>
        <end position="532"/>
    </location>
</feature>
<organism evidence="12 13">
    <name type="scientific">Pelobates cultripes</name>
    <name type="common">Western spadefoot toad</name>
    <dbReference type="NCBI Taxonomy" id="61616"/>
    <lineage>
        <taxon>Eukaryota</taxon>
        <taxon>Metazoa</taxon>
        <taxon>Chordata</taxon>
        <taxon>Craniata</taxon>
        <taxon>Vertebrata</taxon>
        <taxon>Euteleostomi</taxon>
        <taxon>Amphibia</taxon>
        <taxon>Batrachia</taxon>
        <taxon>Anura</taxon>
        <taxon>Pelobatoidea</taxon>
        <taxon>Pelobatidae</taxon>
        <taxon>Pelobates</taxon>
    </lineage>
</organism>
<name>A0AAD1TLJ2_PELCU</name>
<keyword evidence="2" id="KW-0723">Serine/threonine-protein kinase</keyword>
<feature type="region of interest" description="Disordered" evidence="9">
    <location>
        <begin position="499"/>
        <end position="547"/>
    </location>
</feature>
<dbReference type="Gene3D" id="2.60.40.150">
    <property type="entry name" value="C2 domain"/>
    <property type="match status" value="1"/>
</dbReference>
<evidence type="ECO:0000256" key="9">
    <source>
        <dbReference type="SAM" id="MobiDB-lite"/>
    </source>
</evidence>
<evidence type="ECO:0000256" key="3">
    <source>
        <dbReference type="ARBA" id="ARBA00022679"/>
    </source>
</evidence>
<dbReference type="Pfam" id="PF25336">
    <property type="entry name" value="C2_SYDE"/>
    <property type="match status" value="1"/>
</dbReference>
<sequence>MPRTGSGEKGSDVPGKYRKSRNRTVSGTQVIDVIEQGAGERPDGPQIPVASDNDSCSSPDEDKLATFEKQLEDEYKVKSKAEKLIKAYSTGRSKDQKHLSDAQKILHDSKIKIEILRMLILQHKATPAISPLEKRIEELSHRFVIERAVAEGAKHAIQKLDGKPLVEAQSILQASNEKLDLLKYSLEERVKELPDGHPRKSITTEELSLGSVKSKSIALTGTLKVRVKGCHGILENIPGRLKDPSDVLPGRSPRRGRFLLMNRIRRNNRGSNQKIQENFDFSSTCAKTRLQDGTSLIQCAKTRLQHWTTLIQCAKTRLQDGTSLIQCAKTRLQHGTSLIQCAKTRLQDGTSLIQCAKTRLQDGTSLIQCAKTRLQDGTSLIQCAKTRLQDGEVRTQLKIDHIPVGSTSWKTVSNPSWNKTFKLDLDKSRELEISLYWHDQRSLCATKTLKLEEFLLNPKQKLCLQLEPQGTLFIKVTFSSPFIQKRPKLQTIRKLISTKQEETTEPAPLENAAIDAHSLSVSDTESVESSAPTLDPETEKTIQPAPEEDVVTDSPILLVATESMHPLTPDACTITEETFQQPLVEATKIDNVPVVDPEIVESSPPAINAIAAEIIQPLPEEARIIDNAPLPVEDSASMEPSPQAIVSLLEMTIQPAVEEDLVTDTTPLPVKDTDSVEPCMPAVNEITEKTIQPPPEEDAAINAHSLPVEDSESVEPLRPAVKDMEKIIQPAPEEAVVIDTPQVPAVDNEKVESSPPAAATDMENNIQTPNEKDAVIDVDNIVEETIEPPKGLVCDTVPLAEADVEKPSSSAGIQQGARLSIQDFDCLCVLGRGAFGKVLLVEDKRTNIKFALKAQKKQDITGTIRVPRSVLCGMLCARPGILASKRYCSQLLNKDPEDRLGASENGAWDLKSHPFFEQIDWFALLFKSVRPPCIPSIEGPDDIRNFNTIYTSCVPILTPPDKSKSLSDVELELFKDFDWVSDRI</sequence>
<evidence type="ECO:0000259" key="10">
    <source>
        <dbReference type="PROSITE" id="PS51285"/>
    </source>
</evidence>
<dbReference type="InterPro" id="IPR035892">
    <property type="entry name" value="C2_domain_sf"/>
</dbReference>
<dbReference type="PROSITE" id="PS00107">
    <property type="entry name" value="PROTEIN_KINASE_ATP"/>
    <property type="match status" value="1"/>
</dbReference>
<keyword evidence="6 8" id="KW-0067">ATP-binding</keyword>
<dbReference type="SUPFAM" id="SSF56112">
    <property type="entry name" value="Protein kinase-like (PK-like)"/>
    <property type="match status" value="2"/>
</dbReference>
<dbReference type="SUPFAM" id="SSF46585">
    <property type="entry name" value="HR1 repeat"/>
    <property type="match status" value="2"/>
</dbReference>
<keyword evidence="5 12" id="KW-0418">Kinase</keyword>
<gene>
    <name evidence="12" type="ORF">PECUL_23A057231</name>
</gene>
<evidence type="ECO:0000256" key="5">
    <source>
        <dbReference type="ARBA" id="ARBA00022777"/>
    </source>
</evidence>
<keyword evidence="7" id="KW-0175">Coiled coil</keyword>
<feature type="binding site" evidence="8">
    <location>
        <position position="853"/>
    </location>
    <ligand>
        <name>ATP</name>
        <dbReference type="ChEBI" id="CHEBI:30616"/>
    </ligand>
</feature>
<dbReference type="SMART" id="SM00742">
    <property type="entry name" value="Hr1"/>
    <property type="match status" value="2"/>
</dbReference>
<evidence type="ECO:0000313" key="13">
    <source>
        <dbReference type="Proteomes" id="UP001295444"/>
    </source>
</evidence>
<dbReference type="InterPro" id="IPR036274">
    <property type="entry name" value="HR1_rpt_sf"/>
</dbReference>
<dbReference type="InterPro" id="IPR000961">
    <property type="entry name" value="AGC-kinase_C"/>
</dbReference>
<evidence type="ECO:0000313" key="12">
    <source>
        <dbReference type="EMBL" id="CAH2327594.1"/>
    </source>
</evidence>
<dbReference type="Proteomes" id="UP001295444">
    <property type="component" value="Chromosome 13"/>
</dbReference>
<dbReference type="SMART" id="SM00133">
    <property type="entry name" value="S_TK_X"/>
    <property type="match status" value="1"/>
</dbReference>
<dbReference type="Gene3D" id="1.10.287.160">
    <property type="entry name" value="HR1 repeat"/>
    <property type="match status" value="2"/>
</dbReference>
<dbReference type="EC" id="2.7.11.13" evidence="1"/>
<evidence type="ECO:0000259" key="11">
    <source>
        <dbReference type="PROSITE" id="PS51860"/>
    </source>
</evidence>
<dbReference type="PROSITE" id="PS51285">
    <property type="entry name" value="AGC_KINASE_CTER"/>
    <property type="match status" value="1"/>
</dbReference>
<evidence type="ECO:0000256" key="8">
    <source>
        <dbReference type="PROSITE-ProRule" id="PRU10141"/>
    </source>
</evidence>
<dbReference type="GO" id="GO:0004697">
    <property type="term" value="F:diacylglycerol-dependent serine/threonine kinase activity"/>
    <property type="evidence" value="ECO:0007669"/>
    <property type="project" value="UniProtKB-EC"/>
</dbReference>
<dbReference type="PANTHER" id="PTHR24351">
    <property type="entry name" value="RIBOSOMAL PROTEIN S6 KINASE"/>
    <property type="match status" value="1"/>
</dbReference>
<feature type="domain" description="AGC-kinase C-terminal" evidence="10">
    <location>
        <begin position="917"/>
        <end position="984"/>
    </location>
</feature>
<proteinExistence type="predicted"/>
<dbReference type="InterPro" id="IPR057459">
    <property type="entry name" value="SYDE1/2_C2"/>
</dbReference>